<dbReference type="PANTHER" id="PTHR43476">
    <property type="entry name" value="3-(3-HYDROXY-PHENYL)PROPIONATE/3-HYDROXYCINNAMIC ACID HYDROXYLASE"/>
    <property type="match status" value="1"/>
</dbReference>
<organism evidence="3 4">
    <name type="scientific">Agrococcus jenensis</name>
    <dbReference type="NCBI Taxonomy" id="46353"/>
    <lineage>
        <taxon>Bacteria</taxon>
        <taxon>Bacillati</taxon>
        <taxon>Actinomycetota</taxon>
        <taxon>Actinomycetes</taxon>
        <taxon>Micrococcales</taxon>
        <taxon>Microbacteriaceae</taxon>
        <taxon>Agrococcus</taxon>
    </lineage>
</organism>
<evidence type="ECO:0000256" key="1">
    <source>
        <dbReference type="ARBA" id="ARBA00023002"/>
    </source>
</evidence>
<dbReference type="Gene3D" id="3.50.50.60">
    <property type="entry name" value="FAD/NAD(P)-binding domain"/>
    <property type="match status" value="1"/>
</dbReference>
<reference evidence="3 4" key="1">
    <citation type="submission" date="2018-11" db="EMBL/GenBank/DDBJ databases">
        <title>Sequencing the genomes of 1000 actinobacteria strains.</title>
        <authorList>
            <person name="Klenk H.-P."/>
        </authorList>
    </citation>
    <scope>NUCLEOTIDE SEQUENCE [LARGE SCALE GENOMIC DNA]</scope>
    <source>
        <strain evidence="3 4">DSM 9580</strain>
    </source>
</reference>
<dbReference type="Proteomes" id="UP000275456">
    <property type="component" value="Unassembled WGS sequence"/>
</dbReference>
<gene>
    <name evidence="3" type="ORF">EDD26_1388</name>
</gene>
<dbReference type="GO" id="GO:0071949">
    <property type="term" value="F:FAD binding"/>
    <property type="evidence" value="ECO:0007669"/>
    <property type="project" value="InterPro"/>
</dbReference>
<keyword evidence="4" id="KW-1185">Reference proteome</keyword>
<accession>A0A3N2ASK6</accession>
<protein>
    <submittedName>
        <fullName evidence="3">2-polyprenyl-6-methoxyphenol hydroxylase-like FAD-dependent oxidoreductase</fullName>
    </submittedName>
</protein>
<dbReference type="PRINTS" id="PR00420">
    <property type="entry name" value="RNGMNOXGNASE"/>
</dbReference>
<dbReference type="Pfam" id="PF01494">
    <property type="entry name" value="FAD_binding_3"/>
    <property type="match status" value="1"/>
</dbReference>
<evidence type="ECO:0000313" key="3">
    <source>
        <dbReference type="EMBL" id="ROR66013.1"/>
    </source>
</evidence>
<dbReference type="AlphaFoldDB" id="A0A3N2ASK6"/>
<comment type="caution">
    <text evidence="3">The sequence shown here is derived from an EMBL/GenBank/DDBJ whole genome shotgun (WGS) entry which is preliminary data.</text>
</comment>
<sequence>MSDHDVAIVGGGAVGLHLACLLAQRGVDVVVLERRTDPSAASRAIGIHPPGLAALDAAGVGGAVRAEATEIRSGVALSRGRLLARVRFGGQPILALPQHRTEALLRERLDALAPGALRTGIELAGLDDDGERVALATHGDGAVRARWAVGADGIRSTTRQLLGIRMLPRRGVGGYAMADAPDTTRAGATAMLHLEPGGIVESFPMPGGQRRWVARLAAPEPGMTTAQLQRILDQRVPEPPLLPADATTSAFLARQRLAERFVRGRVVLVGDAAHEVSPIGGQGMSLGWLDGLALDRALARGTAPADELAAYERGRRRAAERAMRRAAWNMAMGAPAGRAELEARLALVRALAVPPGSAAVRAAFTMRGL</sequence>
<dbReference type="InterPro" id="IPR036188">
    <property type="entry name" value="FAD/NAD-bd_sf"/>
</dbReference>
<evidence type="ECO:0000313" key="4">
    <source>
        <dbReference type="Proteomes" id="UP000275456"/>
    </source>
</evidence>
<dbReference type="EMBL" id="RKHJ01000001">
    <property type="protein sequence ID" value="ROR66013.1"/>
    <property type="molecule type" value="Genomic_DNA"/>
</dbReference>
<dbReference type="InterPro" id="IPR002938">
    <property type="entry name" value="FAD-bd"/>
</dbReference>
<dbReference type="RefSeq" id="WP_170165561.1">
    <property type="nucleotide sequence ID" value="NZ_RKHJ01000001.1"/>
</dbReference>
<dbReference type="PANTHER" id="PTHR43476:SF3">
    <property type="entry name" value="FAD-BINDING MONOOXYGENASE"/>
    <property type="match status" value="1"/>
</dbReference>
<name>A0A3N2ASK6_9MICO</name>
<proteinExistence type="predicted"/>
<dbReference type="Gene3D" id="3.30.70.2450">
    <property type="match status" value="1"/>
</dbReference>
<dbReference type="GO" id="GO:0019622">
    <property type="term" value="P:3-(3-hydroxy)phenylpropionate catabolic process"/>
    <property type="evidence" value="ECO:0007669"/>
    <property type="project" value="TreeGrafter"/>
</dbReference>
<feature type="domain" description="FAD-binding" evidence="2">
    <location>
        <begin position="4"/>
        <end position="326"/>
    </location>
</feature>
<evidence type="ECO:0000259" key="2">
    <source>
        <dbReference type="Pfam" id="PF01494"/>
    </source>
</evidence>
<dbReference type="GO" id="GO:0008688">
    <property type="term" value="F:3-(3-hydroxyphenyl)propionate hydroxylase activity"/>
    <property type="evidence" value="ECO:0007669"/>
    <property type="project" value="TreeGrafter"/>
</dbReference>
<dbReference type="SUPFAM" id="SSF51905">
    <property type="entry name" value="FAD/NAD(P)-binding domain"/>
    <property type="match status" value="1"/>
</dbReference>
<dbReference type="InterPro" id="IPR050631">
    <property type="entry name" value="PheA/TfdB_FAD_monoxygenase"/>
</dbReference>
<keyword evidence="1" id="KW-0560">Oxidoreductase</keyword>